<comment type="caution">
    <text evidence="1">The sequence shown here is derived from an EMBL/GenBank/DDBJ whole genome shotgun (WGS) entry which is preliminary data.</text>
</comment>
<dbReference type="EMBL" id="BMMV01000015">
    <property type="protein sequence ID" value="GGK08500.1"/>
    <property type="molecule type" value="Genomic_DNA"/>
</dbReference>
<gene>
    <name evidence="1" type="ORF">GCM10011583_45590</name>
</gene>
<evidence type="ECO:0000313" key="2">
    <source>
        <dbReference type="Proteomes" id="UP000660265"/>
    </source>
</evidence>
<accession>A0ABQ2EEN8</accession>
<name>A0ABQ2EEN8_9ACTN</name>
<evidence type="ECO:0000313" key="1">
    <source>
        <dbReference type="EMBL" id="GGK08500.1"/>
    </source>
</evidence>
<organism evidence="1 2">
    <name type="scientific">Streptomyces camponoticapitis</name>
    <dbReference type="NCBI Taxonomy" id="1616125"/>
    <lineage>
        <taxon>Bacteria</taxon>
        <taxon>Bacillati</taxon>
        <taxon>Actinomycetota</taxon>
        <taxon>Actinomycetes</taxon>
        <taxon>Kitasatosporales</taxon>
        <taxon>Streptomycetaceae</taxon>
        <taxon>Streptomyces</taxon>
    </lineage>
</organism>
<dbReference type="Proteomes" id="UP000660265">
    <property type="component" value="Unassembled WGS sequence"/>
</dbReference>
<keyword evidence="2" id="KW-1185">Reference proteome</keyword>
<proteinExistence type="predicted"/>
<reference evidence="2" key="1">
    <citation type="journal article" date="2019" name="Int. J. Syst. Evol. Microbiol.">
        <title>The Global Catalogue of Microorganisms (GCM) 10K type strain sequencing project: providing services to taxonomists for standard genome sequencing and annotation.</title>
        <authorList>
            <consortium name="The Broad Institute Genomics Platform"/>
            <consortium name="The Broad Institute Genome Sequencing Center for Infectious Disease"/>
            <person name="Wu L."/>
            <person name="Ma J."/>
        </authorList>
    </citation>
    <scope>NUCLEOTIDE SEQUENCE [LARGE SCALE GENOMIC DNA]</scope>
    <source>
        <strain evidence="2">CGMCC 4.7275</strain>
    </source>
</reference>
<protein>
    <submittedName>
        <fullName evidence="1">Uncharacterized protein</fullName>
    </submittedName>
</protein>
<sequence length="113" mass="12583">MGLLQHHLRNLPAQVGVVADELAYHHEAAGTQEIHDARDEVTRSGGVGNAVQNGVEEDTDRLFKVDETLEVGMLQDVFGLQHVRRDDHAPVVLVEDRLPVREYDGVVVHIDDM</sequence>